<feature type="chain" id="PRO_5016793106" evidence="1">
    <location>
        <begin position="25"/>
        <end position="215"/>
    </location>
</feature>
<gene>
    <name evidence="2" type="ORF">DFR50_103190</name>
</gene>
<protein>
    <submittedName>
        <fullName evidence="2">ABC-type uncharacterized transport system substrate-binding protein</fullName>
    </submittedName>
</protein>
<dbReference type="InterPro" id="IPR010412">
    <property type="entry name" value="DUF1007"/>
</dbReference>
<comment type="caution">
    <text evidence="2">The sequence shown here is derived from an EMBL/GenBank/DDBJ whole genome shotgun (WGS) entry which is preliminary data.</text>
</comment>
<name>A0A366FRJ4_9HYPH</name>
<keyword evidence="3" id="KW-1185">Reference proteome</keyword>
<keyword evidence="1" id="KW-0732">Signal</keyword>
<evidence type="ECO:0000313" key="3">
    <source>
        <dbReference type="Proteomes" id="UP000253529"/>
    </source>
</evidence>
<accession>A0A366FRJ4</accession>
<reference evidence="2 3" key="1">
    <citation type="submission" date="2018-06" db="EMBL/GenBank/DDBJ databases">
        <title>Genomic Encyclopedia of Type Strains, Phase IV (KMG-IV): sequencing the most valuable type-strain genomes for metagenomic binning, comparative biology and taxonomic classification.</title>
        <authorList>
            <person name="Goeker M."/>
        </authorList>
    </citation>
    <scope>NUCLEOTIDE SEQUENCE [LARGE SCALE GENOMIC DNA]</scope>
    <source>
        <strain evidence="2 3">DSM 24875</strain>
    </source>
</reference>
<dbReference type="Proteomes" id="UP000253529">
    <property type="component" value="Unassembled WGS sequence"/>
</dbReference>
<dbReference type="RefSeq" id="WP_210208801.1">
    <property type="nucleotide sequence ID" value="NZ_QNRK01000003.1"/>
</dbReference>
<proteinExistence type="predicted"/>
<dbReference type="Pfam" id="PF06226">
    <property type="entry name" value="DUF1007"/>
    <property type="match status" value="1"/>
</dbReference>
<feature type="signal peptide" evidence="1">
    <location>
        <begin position="1"/>
        <end position="24"/>
    </location>
</feature>
<evidence type="ECO:0000256" key="1">
    <source>
        <dbReference type="SAM" id="SignalP"/>
    </source>
</evidence>
<dbReference type="EMBL" id="QNRK01000003">
    <property type="protein sequence ID" value="RBP17303.1"/>
    <property type="molecule type" value="Genomic_DNA"/>
</dbReference>
<evidence type="ECO:0000313" key="2">
    <source>
        <dbReference type="EMBL" id="RBP17303.1"/>
    </source>
</evidence>
<dbReference type="AlphaFoldDB" id="A0A366FRJ4"/>
<organism evidence="2 3">
    <name type="scientific">Roseiarcus fermentans</name>
    <dbReference type="NCBI Taxonomy" id="1473586"/>
    <lineage>
        <taxon>Bacteria</taxon>
        <taxon>Pseudomonadati</taxon>
        <taxon>Pseudomonadota</taxon>
        <taxon>Alphaproteobacteria</taxon>
        <taxon>Hyphomicrobiales</taxon>
        <taxon>Roseiarcaceae</taxon>
        <taxon>Roseiarcus</taxon>
    </lineage>
</organism>
<sequence>MDLWRQRATALALTVGLGAAPAAAHPHVWVTVQSALTFTPDGRIAAVVHDWVFDEMYSSFATQGLAKPGDLVKREQFAPLARENAAGLADVGYFTTLKNGGKPVDFGSVTDYWMEERPDHLVHFHVAVPLKEPTRPAKFLTLRVADPEFFIDFEYDDKTPITLVSAPAGCSASVAKPKPLEAGDKSKLTESYFTNLSPGANFGFKMASAAIIACP</sequence>